<evidence type="ECO:0000313" key="1">
    <source>
        <dbReference type="EMBL" id="MDR6246496.1"/>
    </source>
</evidence>
<proteinExistence type="predicted"/>
<dbReference type="EMBL" id="JAVDQH010000030">
    <property type="protein sequence ID" value="MDR6246496.1"/>
    <property type="molecule type" value="Genomic_DNA"/>
</dbReference>
<sequence length="72" mass="8333">MMNTNLYLQAFTLLSELSRNEYNPRPEESKQFQHNSNTIQIELTDHSTRIFAVAYNLAFSPVRSLHAFLCVA</sequence>
<accession>A0ABU1J5K0</accession>
<organism evidence="1 2">
    <name type="scientific">Paenibacillus hunanensis</name>
    <dbReference type="NCBI Taxonomy" id="539262"/>
    <lineage>
        <taxon>Bacteria</taxon>
        <taxon>Bacillati</taxon>
        <taxon>Bacillota</taxon>
        <taxon>Bacilli</taxon>
        <taxon>Bacillales</taxon>
        <taxon>Paenibacillaceae</taxon>
        <taxon>Paenibacillus</taxon>
    </lineage>
</organism>
<reference evidence="1 2" key="1">
    <citation type="submission" date="2023-07" db="EMBL/GenBank/DDBJ databases">
        <title>Genomic Encyclopedia of Type Strains, Phase IV (KMG-IV): sequencing the most valuable type-strain genomes for metagenomic binning, comparative biology and taxonomic classification.</title>
        <authorList>
            <person name="Goeker M."/>
        </authorList>
    </citation>
    <scope>NUCLEOTIDE SEQUENCE [LARGE SCALE GENOMIC DNA]</scope>
    <source>
        <strain evidence="1 2">DSM 22170</strain>
    </source>
</reference>
<dbReference type="Proteomes" id="UP001185028">
    <property type="component" value="Unassembled WGS sequence"/>
</dbReference>
<comment type="caution">
    <text evidence="1">The sequence shown here is derived from an EMBL/GenBank/DDBJ whole genome shotgun (WGS) entry which is preliminary data.</text>
</comment>
<evidence type="ECO:0000313" key="2">
    <source>
        <dbReference type="Proteomes" id="UP001185028"/>
    </source>
</evidence>
<dbReference type="RefSeq" id="WP_188778475.1">
    <property type="nucleotide sequence ID" value="NZ_BMMB01000018.1"/>
</dbReference>
<keyword evidence="2" id="KW-1185">Reference proteome</keyword>
<name>A0ABU1J5K0_9BACL</name>
<gene>
    <name evidence="1" type="ORF">JOC58_004441</name>
</gene>
<protein>
    <submittedName>
        <fullName evidence="1">Uncharacterized protein</fullName>
    </submittedName>
</protein>